<dbReference type="SUPFAM" id="SSF55073">
    <property type="entry name" value="Nucleotide cyclase"/>
    <property type="match status" value="1"/>
</dbReference>
<sequence length="390" mass="45343">MRNIQIILNAVLSKNIFEYVLIDKDFSIVGFSENIKMFLDATPKTGEDILIYLPELIGSENEIKDIFSNVGFTYLLESVHKTEYYINISIEHYDENTLLVLLHNITDITVSKQKLLQYSNESILLNNTLQKIIDNQNALLFVAGKEEITYANEQFMEYFSIKRESDLRRKNLKIYKYADSSLRDYYMMYEWVNAKEVYITIGKDTFLLNASMIESSYKLFTLTKITKLSAELQRDKLTGIYNKNYFNTVLETLIREKEEGVLAVLDIDNFKSINDTYGHLAGDDILKELTQLIQDNIRREDIFARWGGEEFLLLLKHTNVENALLKLERVRKVIDTHQFKYAGHVTVSFGVAKSEENEESIHSLLQRADQALYKAKNNGKNMICFKSIEN</sequence>
<dbReference type="FunFam" id="3.30.70.270:FF:000001">
    <property type="entry name" value="Diguanylate cyclase domain protein"/>
    <property type="match status" value="1"/>
</dbReference>
<dbReference type="PANTHER" id="PTHR45138:SF9">
    <property type="entry name" value="DIGUANYLATE CYCLASE DGCM-RELATED"/>
    <property type="match status" value="1"/>
</dbReference>
<dbReference type="PROSITE" id="PS50887">
    <property type="entry name" value="GGDEF"/>
    <property type="match status" value="1"/>
</dbReference>
<dbReference type="EMBL" id="FPHI01000025">
    <property type="protein sequence ID" value="SFV64341.1"/>
    <property type="molecule type" value="Genomic_DNA"/>
</dbReference>
<organism evidence="2">
    <name type="scientific">hydrothermal vent metagenome</name>
    <dbReference type="NCBI Taxonomy" id="652676"/>
    <lineage>
        <taxon>unclassified sequences</taxon>
        <taxon>metagenomes</taxon>
        <taxon>ecological metagenomes</taxon>
    </lineage>
</organism>
<protein>
    <recommendedName>
        <fullName evidence="1">GGDEF domain-containing protein</fullName>
    </recommendedName>
</protein>
<reference evidence="2" key="1">
    <citation type="submission" date="2016-10" db="EMBL/GenBank/DDBJ databases">
        <authorList>
            <person name="de Groot N.N."/>
        </authorList>
    </citation>
    <scope>NUCLEOTIDE SEQUENCE</scope>
</reference>
<dbReference type="NCBIfam" id="TIGR00254">
    <property type="entry name" value="GGDEF"/>
    <property type="match status" value="1"/>
</dbReference>
<dbReference type="InterPro" id="IPR029787">
    <property type="entry name" value="Nucleotide_cyclase"/>
</dbReference>
<evidence type="ECO:0000313" key="2">
    <source>
        <dbReference type="EMBL" id="SFV64341.1"/>
    </source>
</evidence>
<dbReference type="CDD" id="cd01949">
    <property type="entry name" value="GGDEF"/>
    <property type="match status" value="1"/>
</dbReference>
<proteinExistence type="predicted"/>
<gene>
    <name evidence="2" type="ORF">MNB_SV-3-1522</name>
</gene>
<name>A0A1W1CF36_9ZZZZ</name>
<dbReference type="InterPro" id="IPR043128">
    <property type="entry name" value="Rev_trsase/Diguanyl_cyclase"/>
</dbReference>
<feature type="domain" description="GGDEF" evidence="1">
    <location>
        <begin position="258"/>
        <end position="388"/>
    </location>
</feature>
<dbReference type="PANTHER" id="PTHR45138">
    <property type="entry name" value="REGULATORY COMPONENTS OF SENSORY TRANSDUCTION SYSTEM"/>
    <property type="match status" value="1"/>
</dbReference>
<dbReference type="InterPro" id="IPR000160">
    <property type="entry name" value="GGDEF_dom"/>
</dbReference>
<dbReference type="InterPro" id="IPR050469">
    <property type="entry name" value="Diguanylate_Cyclase"/>
</dbReference>
<dbReference type="AlphaFoldDB" id="A0A1W1CF36"/>
<dbReference type="SMART" id="SM00267">
    <property type="entry name" value="GGDEF"/>
    <property type="match status" value="1"/>
</dbReference>
<dbReference type="Pfam" id="PF00990">
    <property type="entry name" value="GGDEF"/>
    <property type="match status" value="1"/>
</dbReference>
<dbReference type="Gene3D" id="3.30.70.270">
    <property type="match status" value="1"/>
</dbReference>
<accession>A0A1W1CF36</accession>
<evidence type="ECO:0000259" key="1">
    <source>
        <dbReference type="PROSITE" id="PS50887"/>
    </source>
</evidence>
<dbReference type="GO" id="GO:0052621">
    <property type="term" value="F:diguanylate cyclase activity"/>
    <property type="evidence" value="ECO:0007669"/>
    <property type="project" value="TreeGrafter"/>
</dbReference>